<dbReference type="EMBL" id="BSNI01000002">
    <property type="protein sequence ID" value="GLQ17629.1"/>
    <property type="molecule type" value="Genomic_DNA"/>
</dbReference>
<reference evidence="4" key="1">
    <citation type="journal article" date="2014" name="Int. J. Syst. Evol. Microbiol.">
        <title>Complete genome of a new Firmicutes species belonging to the dominant human colonic microbiota ('Ruminococcus bicirculans') reveals two chromosomes and a selective capacity to utilize plant glucans.</title>
        <authorList>
            <consortium name="NISC Comparative Sequencing Program"/>
            <person name="Wegmann U."/>
            <person name="Louis P."/>
            <person name="Goesmann A."/>
            <person name="Henrissat B."/>
            <person name="Duncan S.H."/>
            <person name="Flint H.J."/>
        </authorList>
    </citation>
    <scope>NUCLEOTIDE SEQUENCE</scope>
    <source>
        <strain evidence="4">NBRC 107169</strain>
    </source>
</reference>
<dbReference type="PANTHER" id="PTHR10584">
    <property type="entry name" value="SUGAR KINASE"/>
    <property type="match status" value="1"/>
</dbReference>
<dbReference type="Pfam" id="PF00294">
    <property type="entry name" value="PfkB"/>
    <property type="match status" value="1"/>
</dbReference>
<keyword evidence="1" id="KW-0808">Transferase</keyword>
<evidence type="ECO:0000256" key="2">
    <source>
        <dbReference type="ARBA" id="ARBA00022777"/>
    </source>
</evidence>
<evidence type="ECO:0000256" key="1">
    <source>
        <dbReference type="ARBA" id="ARBA00022679"/>
    </source>
</evidence>
<dbReference type="Gene3D" id="3.40.1190.20">
    <property type="match status" value="1"/>
</dbReference>
<keyword evidence="2 4" id="KW-0418">Kinase</keyword>
<feature type="domain" description="Carbohydrate kinase PfkB" evidence="3">
    <location>
        <begin position="8"/>
        <end position="293"/>
    </location>
</feature>
<dbReference type="InterPro" id="IPR011611">
    <property type="entry name" value="PfkB_dom"/>
</dbReference>
<name>A0ABQ5UQW5_9HYPH</name>
<dbReference type="GO" id="GO:0016301">
    <property type="term" value="F:kinase activity"/>
    <property type="evidence" value="ECO:0007669"/>
    <property type="project" value="UniProtKB-KW"/>
</dbReference>
<dbReference type="PANTHER" id="PTHR10584:SF166">
    <property type="entry name" value="RIBOKINASE"/>
    <property type="match status" value="1"/>
</dbReference>
<gene>
    <name evidence="4" type="ORF">GCM10007879_18780</name>
</gene>
<protein>
    <submittedName>
        <fullName evidence="4">Carbohydrate kinase</fullName>
    </submittedName>
</protein>
<dbReference type="Proteomes" id="UP001161405">
    <property type="component" value="Unassembled WGS sequence"/>
</dbReference>
<evidence type="ECO:0000313" key="5">
    <source>
        <dbReference type="Proteomes" id="UP001161405"/>
    </source>
</evidence>
<organism evidence="4 5">
    <name type="scientific">Maritalea porphyrae</name>
    <dbReference type="NCBI Taxonomy" id="880732"/>
    <lineage>
        <taxon>Bacteria</taxon>
        <taxon>Pseudomonadati</taxon>
        <taxon>Pseudomonadota</taxon>
        <taxon>Alphaproteobacteria</taxon>
        <taxon>Hyphomicrobiales</taxon>
        <taxon>Devosiaceae</taxon>
        <taxon>Maritalea</taxon>
    </lineage>
</organism>
<keyword evidence="5" id="KW-1185">Reference proteome</keyword>
<dbReference type="SUPFAM" id="SSF53613">
    <property type="entry name" value="Ribokinase-like"/>
    <property type="match status" value="1"/>
</dbReference>
<dbReference type="InterPro" id="IPR029056">
    <property type="entry name" value="Ribokinase-like"/>
</dbReference>
<proteinExistence type="predicted"/>
<evidence type="ECO:0000259" key="3">
    <source>
        <dbReference type="Pfam" id="PF00294"/>
    </source>
</evidence>
<comment type="caution">
    <text evidence="4">The sequence shown here is derived from an EMBL/GenBank/DDBJ whole genome shotgun (WGS) entry which is preliminary data.</text>
</comment>
<dbReference type="RefSeq" id="WP_284363920.1">
    <property type="nucleotide sequence ID" value="NZ_BSNI01000002.1"/>
</dbReference>
<sequence>MATPPLLVLGNVNLELILGTLTEWPEFESETIMSTSNLRAGGAAGNTALALAGLSVEHRLIAAIGNDELGTWLKGEFQPSTTSWTAVPANTSVSVSILHEKGRVFLTSQGHLGAATVDTMLDAIPPATSRSSFALVTGINLMPGITAGMSQLLTMLSTMGWSTVMDYGRPPEGWNEDTISVYRNWARASDIIIVLEDDLQTIMHNDNTDEAQAELADSLASHQILVVLRGLTRVDAVNQGKVATATCEAIDSEDTVGFGDIFNAGFLNSLMAGEGLQMAIESGLTVARIAVTTSPRLYGVFVD</sequence>
<reference evidence="4" key="2">
    <citation type="submission" date="2023-01" db="EMBL/GenBank/DDBJ databases">
        <title>Draft genome sequence of Maritalea porphyrae strain NBRC 107169.</title>
        <authorList>
            <person name="Sun Q."/>
            <person name="Mori K."/>
        </authorList>
    </citation>
    <scope>NUCLEOTIDE SEQUENCE</scope>
    <source>
        <strain evidence="4">NBRC 107169</strain>
    </source>
</reference>
<accession>A0ABQ5UQW5</accession>
<evidence type="ECO:0000313" key="4">
    <source>
        <dbReference type="EMBL" id="GLQ17629.1"/>
    </source>
</evidence>